<name>A0A8S3DG23_9BILA</name>
<reference evidence="1" key="1">
    <citation type="submission" date="2021-02" db="EMBL/GenBank/DDBJ databases">
        <authorList>
            <person name="Nowell W R."/>
        </authorList>
    </citation>
    <scope>NUCLEOTIDE SEQUENCE</scope>
</reference>
<proteinExistence type="predicted"/>
<comment type="caution">
    <text evidence="1">The sequence shown here is derived from an EMBL/GenBank/DDBJ whole genome shotgun (WGS) entry which is preliminary data.</text>
</comment>
<dbReference type="Proteomes" id="UP000676336">
    <property type="component" value="Unassembled WGS sequence"/>
</dbReference>
<gene>
    <name evidence="1" type="ORF">SMN809_LOCUS55181</name>
</gene>
<feature type="non-terminal residue" evidence="1">
    <location>
        <position position="121"/>
    </location>
</feature>
<dbReference type="EMBL" id="CAJOBI010194294">
    <property type="protein sequence ID" value="CAF4971353.1"/>
    <property type="molecule type" value="Genomic_DNA"/>
</dbReference>
<organism evidence="1 2">
    <name type="scientific">Rotaria magnacalcarata</name>
    <dbReference type="NCBI Taxonomy" id="392030"/>
    <lineage>
        <taxon>Eukaryota</taxon>
        <taxon>Metazoa</taxon>
        <taxon>Spiralia</taxon>
        <taxon>Gnathifera</taxon>
        <taxon>Rotifera</taxon>
        <taxon>Eurotatoria</taxon>
        <taxon>Bdelloidea</taxon>
        <taxon>Philodinida</taxon>
        <taxon>Philodinidae</taxon>
        <taxon>Rotaria</taxon>
    </lineage>
</organism>
<evidence type="ECO:0000313" key="1">
    <source>
        <dbReference type="EMBL" id="CAF4971353.1"/>
    </source>
</evidence>
<accession>A0A8S3DG23</accession>
<sequence length="121" mass="14556">DKLIPWNRSRYFIYQAYYDRLINDYKRTKGYSIDNDFDWKLSLEKAEINAVKLDLEWIKRLRQAWLRSMSQQLSFQINESLSIGRSRTSTLMNNNKSTNRSFIRPSVPYIKISSRTDKHPD</sequence>
<feature type="non-terminal residue" evidence="1">
    <location>
        <position position="1"/>
    </location>
</feature>
<dbReference type="AlphaFoldDB" id="A0A8S3DG23"/>
<protein>
    <submittedName>
        <fullName evidence="1">Uncharacterized protein</fullName>
    </submittedName>
</protein>
<evidence type="ECO:0000313" key="2">
    <source>
        <dbReference type="Proteomes" id="UP000676336"/>
    </source>
</evidence>